<protein>
    <recommendedName>
        <fullName evidence="3">HAD family hydrolase</fullName>
    </recommendedName>
</protein>
<evidence type="ECO:0000313" key="2">
    <source>
        <dbReference type="Proteomes" id="UP000679950"/>
    </source>
</evidence>
<dbReference type="PANTHER" id="PTHR47478:SF1">
    <property type="entry name" value="PYRIMIDINE 5'-NUCLEOTIDASE YJJG"/>
    <property type="match status" value="1"/>
</dbReference>
<dbReference type="Gene3D" id="3.40.50.1000">
    <property type="entry name" value="HAD superfamily/HAD-like"/>
    <property type="match status" value="1"/>
</dbReference>
<reference evidence="1 2" key="1">
    <citation type="submission" date="2021-03" db="EMBL/GenBank/DDBJ databases">
        <title>Antimicrobial resistance genes in bacteria isolated from Japanese honey, and their potential for conferring macrolide and lincosamide resistance in the American foulbrood pathogen Paenibacillus larvae.</title>
        <authorList>
            <person name="Okamoto M."/>
            <person name="Kumagai M."/>
            <person name="Kanamori H."/>
            <person name="Takamatsu D."/>
        </authorList>
    </citation>
    <scope>NUCLEOTIDE SEQUENCE [LARGE SCALE GENOMIC DNA]</scope>
    <source>
        <strain evidence="1 2">J8TS2</strain>
    </source>
</reference>
<dbReference type="InterPro" id="IPR023214">
    <property type="entry name" value="HAD_sf"/>
</dbReference>
<dbReference type="RefSeq" id="WP_212966947.1">
    <property type="nucleotide sequence ID" value="NZ_BORB01000031.1"/>
</dbReference>
<sequence length="152" mass="17918">MYKAVIFDLDNTLLNYSISERESMKRTVEEHEISQEEAFIWDDFWGCFQRVNMQYWNDRNKAGHHILEVLEYSFRDTLSELKLDHSASQVLAGRYWDTFCHTCHFEQFAQDLLSTLHKNYKLAIISNGIGEAQRSRLAAGEIDHYFPYSAPL</sequence>
<dbReference type="EMBL" id="BORB01000031">
    <property type="protein sequence ID" value="GIN58881.1"/>
    <property type="molecule type" value="Genomic_DNA"/>
</dbReference>
<gene>
    <name evidence="1" type="ORF">J8TS2_32000</name>
</gene>
<dbReference type="InterPro" id="IPR052550">
    <property type="entry name" value="Pyrimidine_5'-ntase_YjjG"/>
</dbReference>
<evidence type="ECO:0000313" key="1">
    <source>
        <dbReference type="EMBL" id="GIN58881.1"/>
    </source>
</evidence>
<dbReference type="InterPro" id="IPR036412">
    <property type="entry name" value="HAD-like_sf"/>
</dbReference>
<keyword evidence="2" id="KW-1185">Reference proteome</keyword>
<name>A0ABQ4KLU2_9BACI</name>
<dbReference type="InterPro" id="IPR023198">
    <property type="entry name" value="PGP-like_dom2"/>
</dbReference>
<comment type="caution">
    <text evidence="1">The sequence shown here is derived from an EMBL/GenBank/DDBJ whole genome shotgun (WGS) entry which is preliminary data.</text>
</comment>
<evidence type="ECO:0008006" key="3">
    <source>
        <dbReference type="Google" id="ProtNLM"/>
    </source>
</evidence>
<dbReference type="Proteomes" id="UP000679950">
    <property type="component" value="Unassembled WGS sequence"/>
</dbReference>
<dbReference type="Gene3D" id="1.10.150.240">
    <property type="entry name" value="Putative phosphatase, domain 2"/>
    <property type="match status" value="1"/>
</dbReference>
<proteinExistence type="predicted"/>
<dbReference type="PANTHER" id="PTHR47478">
    <property type="match status" value="1"/>
</dbReference>
<organism evidence="1 2">
    <name type="scientific">Lederbergia ruris</name>
    <dbReference type="NCBI Taxonomy" id="217495"/>
    <lineage>
        <taxon>Bacteria</taxon>
        <taxon>Bacillati</taxon>
        <taxon>Bacillota</taxon>
        <taxon>Bacilli</taxon>
        <taxon>Bacillales</taxon>
        <taxon>Bacillaceae</taxon>
        <taxon>Lederbergia</taxon>
    </lineage>
</organism>
<dbReference type="InterPro" id="IPR041492">
    <property type="entry name" value="HAD_2"/>
</dbReference>
<dbReference type="SUPFAM" id="SSF56784">
    <property type="entry name" value="HAD-like"/>
    <property type="match status" value="1"/>
</dbReference>
<accession>A0ABQ4KLU2</accession>
<dbReference type="Pfam" id="PF13419">
    <property type="entry name" value="HAD_2"/>
    <property type="match status" value="1"/>
</dbReference>